<keyword evidence="2" id="KW-1185">Reference proteome</keyword>
<sequence length="52" mass="6262">MKEYKVVNWKMGLTKNNERLEDTLNEYARSGWRLIEIAPQGARIILEREKNR</sequence>
<accession>A0A917MEZ1</accession>
<evidence type="ECO:0000313" key="1">
    <source>
        <dbReference type="EMBL" id="GGH00712.1"/>
    </source>
</evidence>
<name>A0A917MEZ1_9FLAO</name>
<gene>
    <name evidence="1" type="ORF">GCM10011416_19230</name>
</gene>
<dbReference type="Pfam" id="PF13783">
    <property type="entry name" value="DUF4177"/>
    <property type="match status" value="1"/>
</dbReference>
<reference evidence="1" key="2">
    <citation type="submission" date="2020-09" db="EMBL/GenBank/DDBJ databases">
        <authorList>
            <person name="Sun Q."/>
            <person name="Zhou Y."/>
        </authorList>
    </citation>
    <scope>NUCLEOTIDE SEQUENCE</scope>
    <source>
        <strain evidence="1">CGMCC 1.15763</strain>
    </source>
</reference>
<evidence type="ECO:0008006" key="3">
    <source>
        <dbReference type="Google" id="ProtNLM"/>
    </source>
</evidence>
<protein>
    <recommendedName>
        <fullName evidence="3">DUF4177 domain-containing protein</fullName>
    </recommendedName>
</protein>
<dbReference type="InterPro" id="IPR025234">
    <property type="entry name" value="YjzH-like"/>
</dbReference>
<comment type="caution">
    <text evidence="1">The sequence shown here is derived from an EMBL/GenBank/DDBJ whole genome shotgun (WGS) entry which is preliminary data.</text>
</comment>
<reference evidence="1" key="1">
    <citation type="journal article" date="2014" name="Int. J. Syst. Evol. Microbiol.">
        <title>Complete genome sequence of Corynebacterium casei LMG S-19264T (=DSM 44701T), isolated from a smear-ripened cheese.</title>
        <authorList>
            <consortium name="US DOE Joint Genome Institute (JGI-PGF)"/>
            <person name="Walter F."/>
            <person name="Albersmeier A."/>
            <person name="Kalinowski J."/>
            <person name="Ruckert C."/>
        </authorList>
    </citation>
    <scope>NUCLEOTIDE SEQUENCE</scope>
    <source>
        <strain evidence="1">CGMCC 1.15763</strain>
    </source>
</reference>
<evidence type="ECO:0000313" key="2">
    <source>
        <dbReference type="Proteomes" id="UP000633278"/>
    </source>
</evidence>
<dbReference type="Proteomes" id="UP000633278">
    <property type="component" value="Unassembled WGS sequence"/>
</dbReference>
<dbReference type="AlphaFoldDB" id="A0A917MEZ1"/>
<proteinExistence type="predicted"/>
<dbReference type="EMBL" id="BMJW01000002">
    <property type="protein sequence ID" value="GGH00712.1"/>
    <property type="molecule type" value="Genomic_DNA"/>
</dbReference>
<organism evidence="1 2">
    <name type="scientific">Polaribacter pacificus</name>
    <dbReference type="NCBI Taxonomy" id="1775173"/>
    <lineage>
        <taxon>Bacteria</taxon>
        <taxon>Pseudomonadati</taxon>
        <taxon>Bacteroidota</taxon>
        <taxon>Flavobacteriia</taxon>
        <taxon>Flavobacteriales</taxon>
        <taxon>Flavobacteriaceae</taxon>
    </lineage>
</organism>
<dbReference type="RefSeq" id="WP_188599111.1">
    <property type="nucleotide sequence ID" value="NZ_BMJW01000002.1"/>
</dbReference>